<reference evidence="11 12" key="1">
    <citation type="submission" date="2017-07" db="EMBL/GenBank/DDBJ databases">
        <title>Mechanisms for carbon and nitrogen cycling indicate functional differentiation within the Candidate Phyla Radiation.</title>
        <authorList>
            <person name="Danczak R.E."/>
            <person name="Johnston M.D."/>
            <person name="Kenah C."/>
            <person name="Slattery M."/>
            <person name="Wrighton K.C."/>
            <person name="Wilkins M.J."/>
        </authorList>
    </citation>
    <scope>NUCLEOTIDE SEQUENCE [LARGE SCALE GENOMIC DNA]</scope>
    <source>
        <strain evidence="11">Gr01-1014_77</strain>
    </source>
</reference>
<evidence type="ECO:0000256" key="8">
    <source>
        <dbReference type="PIRSR" id="PIRSR000114-3"/>
    </source>
</evidence>
<keyword evidence="2" id="KW-0444">Lipid biosynthesis</keyword>
<sequence length="285" mass="30787">MKTLIIGAGKIGKAIQSGFKPDVGFEFWDKDSSKVENQRSIEDAVASADVVFLCVPSTCLFEAVNSLKEHVKANTFVVSLTKGIESNTSKFAAEFFPEYFSKENFALLSGPMLADELIAGKKGSAVVASANTKIFEALKNTFRDDFLNLEYSSDVYSVSMSGVLKNIYTIALGIADGLGFGKDQKGELSSRAISEAMLVIKELSGDPEVFLGTAGVADFVATSTSSDSMNFKAGKSIAEGKEYPVSEGVHSLSFLVSRLKDITKFPLLNSINEILLKKRRPQDLI</sequence>
<dbReference type="Proteomes" id="UP000319613">
    <property type="component" value="Unassembled WGS sequence"/>
</dbReference>
<dbReference type="GO" id="GO:0016616">
    <property type="term" value="F:oxidoreductase activity, acting on the CH-OH group of donors, NAD or NADP as acceptor"/>
    <property type="evidence" value="ECO:0007669"/>
    <property type="project" value="InterPro"/>
</dbReference>
<comment type="caution">
    <text evidence="11">The sequence shown here is derived from an EMBL/GenBank/DDBJ whole genome shotgun (WGS) entry which is preliminary data.</text>
</comment>
<dbReference type="InterPro" id="IPR013328">
    <property type="entry name" value="6PGD_dom2"/>
</dbReference>
<feature type="active site" description="Proton acceptor" evidence="7">
    <location>
        <position position="165"/>
    </location>
</feature>
<evidence type="ECO:0000256" key="2">
    <source>
        <dbReference type="ARBA" id="ARBA00022516"/>
    </source>
</evidence>
<protein>
    <submittedName>
        <fullName evidence="11">Glycerol-3-phosphate dehydrogenase (NAD(P)+)</fullName>
    </submittedName>
</protein>
<dbReference type="InterPro" id="IPR011128">
    <property type="entry name" value="G3P_DH_NAD-dep_N"/>
</dbReference>
<evidence type="ECO:0000256" key="5">
    <source>
        <dbReference type="ARBA" id="ARBA00023209"/>
    </source>
</evidence>
<dbReference type="Gene3D" id="3.40.50.720">
    <property type="entry name" value="NAD(P)-binding Rossmann-like Domain"/>
    <property type="match status" value="1"/>
</dbReference>
<dbReference type="EMBL" id="VMFF01000044">
    <property type="protein sequence ID" value="TSC65467.1"/>
    <property type="molecule type" value="Genomic_DNA"/>
</dbReference>
<evidence type="ECO:0000259" key="10">
    <source>
        <dbReference type="Pfam" id="PF07479"/>
    </source>
</evidence>
<evidence type="ECO:0000313" key="11">
    <source>
        <dbReference type="EMBL" id="TSC65467.1"/>
    </source>
</evidence>
<dbReference type="GO" id="GO:0008654">
    <property type="term" value="P:phospholipid biosynthetic process"/>
    <property type="evidence" value="ECO:0007669"/>
    <property type="project" value="UniProtKB-KW"/>
</dbReference>
<dbReference type="InterPro" id="IPR008927">
    <property type="entry name" value="6-PGluconate_DH-like_C_sf"/>
</dbReference>
<dbReference type="Gene3D" id="1.10.1040.10">
    <property type="entry name" value="N-(1-d-carboxylethyl)-l-norvaline Dehydrogenase, domain 2"/>
    <property type="match status" value="1"/>
</dbReference>
<dbReference type="InterPro" id="IPR006168">
    <property type="entry name" value="G3P_DH_NAD-dep"/>
</dbReference>
<dbReference type="AlphaFoldDB" id="A0A554JAT2"/>
<keyword evidence="8" id="KW-0520">NAD</keyword>
<evidence type="ECO:0000313" key="12">
    <source>
        <dbReference type="Proteomes" id="UP000319613"/>
    </source>
</evidence>
<dbReference type="GO" id="GO:0051287">
    <property type="term" value="F:NAD binding"/>
    <property type="evidence" value="ECO:0007669"/>
    <property type="project" value="InterPro"/>
</dbReference>
<evidence type="ECO:0000256" key="3">
    <source>
        <dbReference type="ARBA" id="ARBA00023002"/>
    </source>
</evidence>
<feature type="domain" description="Glycerol-3-phosphate dehydrogenase NAD-dependent C-terminal" evidence="10">
    <location>
        <begin position="154"/>
        <end position="285"/>
    </location>
</feature>
<dbReference type="SUPFAM" id="SSF48179">
    <property type="entry name" value="6-phosphogluconate dehydrogenase C-terminal domain-like"/>
    <property type="match status" value="1"/>
</dbReference>
<keyword evidence="6" id="KW-1208">Phospholipid metabolism</keyword>
<keyword evidence="4" id="KW-0443">Lipid metabolism</keyword>
<dbReference type="GO" id="GO:0005829">
    <property type="term" value="C:cytosol"/>
    <property type="evidence" value="ECO:0007669"/>
    <property type="project" value="TreeGrafter"/>
</dbReference>
<evidence type="ECO:0000256" key="1">
    <source>
        <dbReference type="ARBA" id="ARBA00011009"/>
    </source>
</evidence>
<dbReference type="PANTHER" id="PTHR11728">
    <property type="entry name" value="GLYCEROL-3-PHOSPHATE DEHYDROGENASE"/>
    <property type="match status" value="1"/>
</dbReference>
<accession>A0A554JAT2</accession>
<proteinExistence type="inferred from homology"/>
<dbReference type="InterPro" id="IPR006109">
    <property type="entry name" value="G3P_DH_NAD-dep_C"/>
</dbReference>
<dbReference type="InterPro" id="IPR036291">
    <property type="entry name" value="NAD(P)-bd_dom_sf"/>
</dbReference>
<feature type="domain" description="Glycerol-3-phosphate dehydrogenase NAD-dependent N-terminal" evidence="9">
    <location>
        <begin position="33"/>
        <end position="133"/>
    </location>
</feature>
<comment type="similarity">
    <text evidence="1">Belongs to the NAD-dependent glycerol-3-phosphate dehydrogenase family.</text>
</comment>
<gene>
    <name evidence="11" type="ORF">G01um101477_470</name>
</gene>
<evidence type="ECO:0000256" key="6">
    <source>
        <dbReference type="ARBA" id="ARBA00023264"/>
    </source>
</evidence>
<dbReference type="GO" id="GO:0046168">
    <property type="term" value="P:glycerol-3-phosphate catabolic process"/>
    <property type="evidence" value="ECO:0007669"/>
    <property type="project" value="InterPro"/>
</dbReference>
<evidence type="ECO:0000256" key="7">
    <source>
        <dbReference type="PIRSR" id="PIRSR000114-1"/>
    </source>
</evidence>
<dbReference type="Pfam" id="PF01210">
    <property type="entry name" value="NAD_Gly3P_dh_N"/>
    <property type="match status" value="1"/>
</dbReference>
<organism evidence="11 12">
    <name type="scientific">Candidatus Doudnabacteria bacterium Gr01-1014_77</name>
    <dbReference type="NCBI Taxonomy" id="2017133"/>
    <lineage>
        <taxon>Bacteria</taxon>
        <taxon>Candidatus Doudnaibacteriota</taxon>
    </lineage>
</organism>
<keyword evidence="3" id="KW-0560">Oxidoreductase</keyword>
<evidence type="ECO:0000259" key="9">
    <source>
        <dbReference type="Pfam" id="PF01210"/>
    </source>
</evidence>
<dbReference type="PIRSF" id="PIRSF000114">
    <property type="entry name" value="Glycerol-3-P_dh"/>
    <property type="match status" value="1"/>
</dbReference>
<feature type="binding site" evidence="8">
    <location>
        <position position="114"/>
    </location>
    <ligand>
        <name>NAD(+)</name>
        <dbReference type="ChEBI" id="CHEBI:57540"/>
    </ligand>
</feature>
<dbReference type="Pfam" id="PF07479">
    <property type="entry name" value="NAD_Gly3P_dh_C"/>
    <property type="match status" value="1"/>
</dbReference>
<evidence type="ECO:0000256" key="4">
    <source>
        <dbReference type="ARBA" id="ARBA00023098"/>
    </source>
</evidence>
<name>A0A554JAT2_9BACT</name>
<dbReference type="PANTHER" id="PTHR11728:SF1">
    <property type="entry name" value="GLYCEROL-3-PHOSPHATE DEHYDROGENASE [NAD(+)] 2, CHLOROPLASTIC"/>
    <property type="match status" value="1"/>
</dbReference>
<dbReference type="GO" id="GO:0005975">
    <property type="term" value="P:carbohydrate metabolic process"/>
    <property type="evidence" value="ECO:0007669"/>
    <property type="project" value="InterPro"/>
</dbReference>
<keyword evidence="5" id="KW-0594">Phospholipid biosynthesis</keyword>
<dbReference type="SUPFAM" id="SSF51735">
    <property type="entry name" value="NAD(P)-binding Rossmann-fold domains"/>
    <property type="match status" value="1"/>
</dbReference>